<keyword evidence="4 5" id="KW-0472">Membrane</keyword>
<name>A0A8J8FED3_9BACT</name>
<organism evidence="6 7">
    <name type="scientific">Limnovirga soli</name>
    <dbReference type="NCBI Taxonomy" id="2656915"/>
    <lineage>
        <taxon>Bacteria</taxon>
        <taxon>Pseudomonadati</taxon>
        <taxon>Bacteroidota</taxon>
        <taxon>Chitinophagia</taxon>
        <taxon>Chitinophagales</taxon>
        <taxon>Chitinophagaceae</taxon>
        <taxon>Limnovirga</taxon>
    </lineage>
</organism>
<dbReference type="AlphaFoldDB" id="A0A8J8FED3"/>
<dbReference type="Gene3D" id="1.20.1280.290">
    <property type="match status" value="1"/>
</dbReference>
<evidence type="ECO:0008006" key="8">
    <source>
        <dbReference type="Google" id="ProtNLM"/>
    </source>
</evidence>
<accession>A0A8J8FED3</accession>
<dbReference type="RefSeq" id="WP_171607105.1">
    <property type="nucleotide sequence ID" value="NZ_WHPF01000004.1"/>
</dbReference>
<evidence type="ECO:0000256" key="2">
    <source>
        <dbReference type="ARBA" id="ARBA00022692"/>
    </source>
</evidence>
<evidence type="ECO:0000313" key="7">
    <source>
        <dbReference type="Proteomes" id="UP000598971"/>
    </source>
</evidence>
<comment type="caution">
    <text evidence="6">The sequence shown here is derived from an EMBL/GenBank/DDBJ whole genome shotgun (WGS) entry which is preliminary data.</text>
</comment>
<keyword evidence="3 5" id="KW-1133">Transmembrane helix</keyword>
<evidence type="ECO:0000256" key="4">
    <source>
        <dbReference type="ARBA" id="ARBA00023136"/>
    </source>
</evidence>
<feature type="transmembrane region" description="Helical" evidence="5">
    <location>
        <begin position="36"/>
        <end position="56"/>
    </location>
</feature>
<feature type="transmembrane region" description="Helical" evidence="5">
    <location>
        <begin position="6"/>
        <end position="24"/>
    </location>
</feature>
<keyword evidence="2 5" id="KW-0812">Transmembrane</keyword>
<sequence length="85" mass="9536">MNWIELVGYAGSFLSAITFIPQVYKAWQSKSVGDLSIWMILIIIFSTLLWLVYGFGMGSGPVILANLVVLSLSLVLLYFKLTFKQ</sequence>
<dbReference type="Proteomes" id="UP000598971">
    <property type="component" value="Unassembled WGS sequence"/>
</dbReference>
<evidence type="ECO:0000256" key="3">
    <source>
        <dbReference type="ARBA" id="ARBA00022989"/>
    </source>
</evidence>
<dbReference type="EMBL" id="WHPF01000004">
    <property type="protein sequence ID" value="NNV55178.1"/>
    <property type="molecule type" value="Genomic_DNA"/>
</dbReference>
<evidence type="ECO:0000256" key="1">
    <source>
        <dbReference type="ARBA" id="ARBA00004141"/>
    </source>
</evidence>
<keyword evidence="7" id="KW-1185">Reference proteome</keyword>
<dbReference type="InterPro" id="IPR006603">
    <property type="entry name" value="PQ-loop_rpt"/>
</dbReference>
<proteinExistence type="predicted"/>
<gene>
    <name evidence="6" type="ORF">GD597_06890</name>
</gene>
<evidence type="ECO:0000256" key="5">
    <source>
        <dbReference type="SAM" id="Phobius"/>
    </source>
</evidence>
<reference evidence="6" key="1">
    <citation type="submission" date="2019-10" db="EMBL/GenBank/DDBJ databases">
        <title>Draft genome sequence of Panacibacter sp. KCS-6.</title>
        <authorList>
            <person name="Yim K.J."/>
        </authorList>
    </citation>
    <scope>NUCLEOTIDE SEQUENCE</scope>
    <source>
        <strain evidence="6">KCS-6</strain>
    </source>
</reference>
<feature type="transmembrane region" description="Helical" evidence="5">
    <location>
        <begin position="62"/>
        <end position="79"/>
    </location>
</feature>
<comment type="subcellular location">
    <subcellularLocation>
        <location evidence="1">Membrane</location>
        <topology evidence="1">Multi-pass membrane protein</topology>
    </subcellularLocation>
</comment>
<dbReference type="GO" id="GO:0016020">
    <property type="term" value="C:membrane"/>
    <property type="evidence" value="ECO:0007669"/>
    <property type="project" value="UniProtKB-SubCell"/>
</dbReference>
<evidence type="ECO:0000313" key="6">
    <source>
        <dbReference type="EMBL" id="NNV55178.1"/>
    </source>
</evidence>
<dbReference type="Pfam" id="PF04193">
    <property type="entry name" value="PQ-loop"/>
    <property type="match status" value="1"/>
</dbReference>
<protein>
    <recommendedName>
        <fullName evidence="8">MtN3 and saliva related transmembrane protein</fullName>
    </recommendedName>
</protein>